<proteinExistence type="predicted"/>
<dbReference type="EMBL" id="WMJX01000007">
    <property type="protein sequence ID" value="MTG97526.1"/>
    <property type="molecule type" value="Genomic_DNA"/>
</dbReference>
<dbReference type="Gene3D" id="3.40.50.720">
    <property type="entry name" value="NAD(P)-binding Rossmann-like Domain"/>
    <property type="match status" value="1"/>
</dbReference>
<evidence type="ECO:0000313" key="2">
    <source>
        <dbReference type="EMBL" id="MTG97526.1"/>
    </source>
</evidence>
<dbReference type="OrthoDB" id="9798632at2"/>
<keyword evidence="3" id="KW-1185">Reference proteome</keyword>
<dbReference type="AlphaFoldDB" id="A0A6I3LIW0"/>
<dbReference type="InterPro" id="IPR016040">
    <property type="entry name" value="NAD(P)-bd_dom"/>
</dbReference>
<comment type="caution">
    <text evidence="2">The sequence shown here is derived from an EMBL/GenBank/DDBJ whole genome shotgun (WGS) entry which is preliminary data.</text>
</comment>
<gene>
    <name evidence="2" type="ORF">GJV76_05155</name>
</gene>
<dbReference type="Pfam" id="PF13460">
    <property type="entry name" value="NAD_binding_10"/>
    <property type="match status" value="1"/>
</dbReference>
<name>A0A6I3LIW0_9FLAO</name>
<dbReference type="PANTHER" id="PTHR14097:SF7">
    <property type="entry name" value="OXIDOREDUCTASE HTATIP2"/>
    <property type="match status" value="1"/>
</dbReference>
<accession>A0A6I3LIW0</accession>
<feature type="domain" description="NAD(P)-binding" evidence="1">
    <location>
        <begin position="7"/>
        <end position="124"/>
    </location>
</feature>
<organism evidence="2 3">
    <name type="scientific">Myroides albus</name>
    <dbReference type="NCBI Taxonomy" id="2562892"/>
    <lineage>
        <taxon>Bacteria</taxon>
        <taxon>Pseudomonadati</taxon>
        <taxon>Bacteroidota</taxon>
        <taxon>Flavobacteriia</taxon>
        <taxon>Flavobacteriales</taxon>
        <taxon>Flavobacteriaceae</taxon>
        <taxon>Myroides</taxon>
    </lineage>
</organism>
<evidence type="ECO:0000259" key="1">
    <source>
        <dbReference type="Pfam" id="PF13460"/>
    </source>
</evidence>
<dbReference type="RefSeq" id="WP_155091569.1">
    <property type="nucleotide sequence ID" value="NZ_CP102754.1"/>
</dbReference>
<dbReference type="InterPro" id="IPR036291">
    <property type="entry name" value="NAD(P)-bd_dom_sf"/>
</dbReference>
<protein>
    <submittedName>
        <fullName evidence="2">NAD(P)H-binding protein</fullName>
    </submittedName>
</protein>
<sequence length="209" mass="24073">MKALVIGATGAVGKVLVRQLLCDDYFTEVDIFIRSEWDIQHPKLVTHIVDFEEIDQWAHLITGDIAYSCLGTTRKQAGSKERQKHIDYDYVMQFAQYCKGNGVKTFAMVSSIGANDKSTNFYTRVKGQLERVIFTLRFNSTVIVRPSLLIRPHSDRWVERASIRLLKWLNALGIMKRFKPVSLTQVSNCIREESKRQNCKIIIVENVYI</sequence>
<dbReference type="PANTHER" id="PTHR14097">
    <property type="entry name" value="OXIDOREDUCTASE HTATIP2"/>
    <property type="match status" value="1"/>
</dbReference>
<evidence type="ECO:0000313" key="3">
    <source>
        <dbReference type="Proteomes" id="UP000438760"/>
    </source>
</evidence>
<dbReference type="SUPFAM" id="SSF51735">
    <property type="entry name" value="NAD(P)-binding Rossmann-fold domains"/>
    <property type="match status" value="1"/>
</dbReference>
<dbReference type="Proteomes" id="UP000438760">
    <property type="component" value="Unassembled WGS sequence"/>
</dbReference>
<reference evidence="2 3" key="1">
    <citation type="submission" date="2019-11" db="EMBL/GenBank/DDBJ databases">
        <title>Genome of Strain BIT-d1.</title>
        <authorList>
            <person name="Yang Y."/>
        </authorList>
    </citation>
    <scope>NUCLEOTIDE SEQUENCE [LARGE SCALE GENOMIC DNA]</scope>
    <source>
        <strain evidence="2 3">BIT-d1</strain>
    </source>
</reference>